<reference evidence="1" key="1">
    <citation type="submission" date="2018-02" db="EMBL/GenBank/DDBJ databases">
        <title>Rhizophora mucronata_Transcriptome.</title>
        <authorList>
            <person name="Meera S.P."/>
            <person name="Sreeshan A."/>
            <person name="Augustine A."/>
        </authorList>
    </citation>
    <scope>NUCLEOTIDE SEQUENCE</scope>
    <source>
        <tissue evidence="1">Leaf</tissue>
    </source>
</reference>
<accession>A0A2P2JZA2</accession>
<organism evidence="1">
    <name type="scientific">Rhizophora mucronata</name>
    <name type="common">Asiatic mangrove</name>
    <dbReference type="NCBI Taxonomy" id="61149"/>
    <lineage>
        <taxon>Eukaryota</taxon>
        <taxon>Viridiplantae</taxon>
        <taxon>Streptophyta</taxon>
        <taxon>Embryophyta</taxon>
        <taxon>Tracheophyta</taxon>
        <taxon>Spermatophyta</taxon>
        <taxon>Magnoliopsida</taxon>
        <taxon>eudicotyledons</taxon>
        <taxon>Gunneridae</taxon>
        <taxon>Pentapetalae</taxon>
        <taxon>rosids</taxon>
        <taxon>fabids</taxon>
        <taxon>Malpighiales</taxon>
        <taxon>Rhizophoraceae</taxon>
        <taxon>Rhizophora</taxon>
    </lineage>
</organism>
<protein>
    <submittedName>
        <fullName evidence="1">Uncharacterized protein MANES_13G017200</fullName>
    </submittedName>
</protein>
<evidence type="ECO:0000313" key="1">
    <source>
        <dbReference type="EMBL" id="MBW98802.1"/>
    </source>
</evidence>
<proteinExistence type="predicted"/>
<sequence length="106" mass="13105">MITFYLFFFTWCMTDYFSMNIFRTISFFCFLQKLDSFSRLPMLRSNREKANLCHRNFSRLFSHHYFFSFTYCSFSRCLMLRSNDSCACTIFIHIFRLVDYIYLLKK</sequence>
<dbReference type="EMBL" id="GGEC01018319">
    <property type="protein sequence ID" value="MBW98802.1"/>
    <property type="molecule type" value="Transcribed_RNA"/>
</dbReference>
<dbReference type="AlphaFoldDB" id="A0A2P2JZA2"/>
<name>A0A2P2JZA2_RHIMU</name>